<dbReference type="EMBL" id="SJKD01000015">
    <property type="protein sequence ID" value="TCC37434.1"/>
    <property type="molecule type" value="Genomic_DNA"/>
</dbReference>
<dbReference type="Proteomes" id="UP000293342">
    <property type="component" value="Unassembled WGS sequence"/>
</dbReference>
<name>A0A4R0IXS0_9ACTN</name>
<dbReference type="InterPro" id="IPR058442">
    <property type="entry name" value="DUF8129"/>
</dbReference>
<feature type="domain" description="DUF8129" evidence="1">
    <location>
        <begin position="9"/>
        <end position="52"/>
    </location>
</feature>
<evidence type="ECO:0000259" key="1">
    <source>
        <dbReference type="Pfam" id="PF26450"/>
    </source>
</evidence>
<organism evidence="2 3">
    <name type="scientific">Kribbella capetownensis</name>
    <dbReference type="NCBI Taxonomy" id="1572659"/>
    <lineage>
        <taxon>Bacteria</taxon>
        <taxon>Bacillati</taxon>
        <taxon>Actinomycetota</taxon>
        <taxon>Actinomycetes</taxon>
        <taxon>Propionibacteriales</taxon>
        <taxon>Kribbellaceae</taxon>
        <taxon>Kribbella</taxon>
    </lineage>
</organism>
<dbReference type="OrthoDB" id="5187212at2"/>
<accession>A0A4R0IXS0</accession>
<evidence type="ECO:0000313" key="2">
    <source>
        <dbReference type="EMBL" id="TCC37434.1"/>
    </source>
</evidence>
<evidence type="ECO:0000313" key="3">
    <source>
        <dbReference type="Proteomes" id="UP000293342"/>
    </source>
</evidence>
<sequence>MSDFDDLQAGSVMSRVAALDLQQVEQLIGYERNHAHRAEVLEVLSQRRRQLHDVSESAPAALS</sequence>
<dbReference type="RefSeq" id="WP_131519037.1">
    <property type="nucleotide sequence ID" value="NZ_SJKD01000015.1"/>
</dbReference>
<keyword evidence="3" id="KW-1185">Reference proteome</keyword>
<dbReference type="AlphaFoldDB" id="A0A4R0IXS0"/>
<dbReference type="Pfam" id="PF26450">
    <property type="entry name" value="DUF8129"/>
    <property type="match status" value="1"/>
</dbReference>
<proteinExistence type="predicted"/>
<reference evidence="2 3" key="1">
    <citation type="submission" date="2019-02" db="EMBL/GenBank/DDBJ databases">
        <title>Kribbella capetownensis sp. nov. and Kribbella speibonae sp. nov., isolated from soil.</title>
        <authorList>
            <person name="Curtis S.M."/>
            <person name="Norton I."/>
            <person name="Everest G.J."/>
            <person name="Meyers P.R."/>
        </authorList>
    </citation>
    <scope>NUCLEOTIDE SEQUENCE [LARGE SCALE GENOMIC DNA]</scope>
    <source>
        <strain evidence="2 3">YM53</strain>
    </source>
</reference>
<protein>
    <recommendedName>
        <fullName evidence="1">DUF8129 domain-containing protein</fullName>
    </recommendedName>
</protein>
<gene>
    <name evidence="2" type="ORF">E0H75_40520</name>
</gene>
<comment type="caution">
    <text evidence="2">The sequence shown here is derived from an EMBL/GenBank/DDBJ whole genome shotgun (WGS) entry which is preliminary data.</text>
</comment>